<gene>
    <name evidence="1" type="ORF">HIV01_012305</name>
</gene>
<dbReference type="InterPro" id="IPR021631">
    <property type="entry name" value="DUF3238"/>
</dbReference>
<name>A0ABX7R9F0_9GAMM</name>
<dbReference type="EMBL" id="CP071517">
    <property type="protein sequence ID" value="QSX73999.1"/>
    <property type="molecule type" value="Genomic_DNA"/>
</dbReference>
<dbReference type="Proteomes" id="UP000663400">
    <property type="component" value="Chromosome"/>
</dbReference>
<reference evidence="1 2" key="1">
    <citation type="submission" date="2021-02" db="EMBL/GenBank/DDBJ databases">
        <title>Lysobacter arenosi sp. nov., isolated from soil of gangwondo yeongwol, south Korea.</title>
        <authorList>
            <person name="Kim K.R."/>
            <person name="Kim K.H."/>
            <person name="Jeon C.O."/>
        </authorList>
    </citation>
    <scope>NUCLEOTIDE SEQUENCE [LARGE SCALE GENOMIC DNA]</scope>
    <source>
        <strain evidence="1 2">R7</strain>
    </source>
</reference>
<accession>A0ABX7R9F0</accession>
<evidence type="ECO:0000313" key="1">
    <source>
        <dbReference type="EMBL" id="QSX73999.1"/>
    </source>
</evidence>
<evidence type="ECO:0000313" key="2">
    <source>
        <dbReference type="Proteomes" id="UP000663400"/>
    </source>
</evidence>
<sequence length="206" mass="21658">MSIKIWIASFIPRQIDGYTHPVPGGGTTMIPGPTTLSDCFLTDQRSFSSSPNASSRTRSLVEVNLGSPQPVSVVHHCDSTVEVDCEDGEIECNQTPDSSGLKITNFSSTATRCTFTFEGGAGNPCAGPLAPDIDWLVHVVVERSGDTVTVKIGTGSLVEPFPAFECYASVGGTTKALFQRPPDPAATPWDLPGAPNKTVTGSVAFP</sequence>
<dbReference type="RefSeq" id="WP_200607503.1">
    <property type="nucleotide sequence ID" value="NZ_CP071517.1"/>
</dbReference>
<protein>
    <submittedName>
        <fullName evidence="1">DUF3238 domain-containing protein</fullName>
    </submittedName>
</protein>
<organism evidence="1 2">
    <name type="scientific">Lysobacter arenosi</name>
    <dbReference type="NCBI Taxonomy" id="2795387"/>
    <lineage>
        <taxon>Bacteria</taxon>
        <taxon>Pseudomonadati</taxon>
        <taxon>Pseudomonadota</taxon>
        <taxon>Gammaproteobacteria</taxon>
        <taxon>Lysobacterales</taxon>
        <taxon>Lysobacteraceae</taxon>
        <taxon>Lysobacter</taxon>
    </lineage>
</organism>
<keyword evidence="2" id="KW-1185">Reference proteome</keyword>
<dbReference type="Pfam" id="PF11579">
    <property type="entry name" value="DUF3238"/>
    <property type="match status" value="1"/>
</dbReference>
<proteinExistence type="predicted"/>